<keyword evidence="4" id="KW-1185">Reference proteome</keyword>
<dbReference type="OrthoDB" id="1018at2157"/>
<evidence type="ECO:0000313" key="3">
    <source>
        <dbReference type="EMBL" id="SMH72585.1"/>
    </source>
</evidence>
<name>A0A2H1FIJ3_9ARCH</name>
<dbReference type="SUPFAM" id="SSF53335">
    <property type="entry name" value="S-adenosyl-L-methionine-dependent methyltransferases"/>
    <property type="match status" value="1"/>
</dbReference>
<proteinExistence type="predicted"/>
<dbReference type="Pfam" id="PF13649">
    <property type="entry name" value="Methyltransf_25"/>
    <property type="match status" value="1"/>
</dbReference>
<keyword evidence="3" id="KW-0560">Oxidoreductase</keyword>
<dbReference type="GO" id="GO:0016740">
    <property type="term" value="F:transferase activity"/>
    <property type="evidence" value="ECO:0007669"/>
    <property type="project" value="UniProtKB-KW"/>
</dbReference>
<dbReference type="InterPro" id="IPR041698">
    <property type="entry name" value="Methyltransf_25"/>
</dbReference>
<dbReference type="CDD" id="cd02440">
    <property type="entry name" value="AdoMet_MTases"/>
    <property type="match status" value="1"/>
</dbReference>
<organism evidence="3 4">
    <name type="scientific">Candidatus Nitrosotalea okcheonensis</name>
    <dbReference type="NCBI Taxonomy" id="1903276"/>
    <lineage>
        <taxon>Archaea</taxon>
        <taxon>Nitrososphaerota</taxon>
        <taxon>Nitrososphaeria</taxon>
        <taxon>Nitrosotaleales</taxon>
        <taxon>Nitrosotaleaceae</taxon>
        <taxon>Nitrosotalea</taxon>
    </lineage>
</organism>
<keyword evidence="3" id="KW-0575">Peroxidase</keyword>
<dbReference type="GO" id="GO:0004601">
    <property type="term" value="F:peroxidase activity"/>
    <property type="evidence" value="ECO:0007669"/>
    <property type="project" value="UniProtKB-KW"/>
</dbReference>
<feature type="domain" description="Methyltransferase" evidence="2">
    <location>
        <begin position="39"/>
        <end position="135"/>
    </location>
</feature>
<keyword evidence="1" id="KW-0808">Transferase</keyword>
<dbReference type="Gene3D" id="3.40.50.150">
    <property type="entry name" value="Vaccinia Virus protein VP39"/>
    <property type="match status" value="1"/>
</dbReference>
<accession>A0A2H1FIJ3</accession>
<evidence type="ECO:0000256" key="1">
    <source>
        <dbReference type="ARBA" id="ARBA00022679"/>
    </source>
</evidence>
<protein>
    <submittedName>
        <fullName evidence="3">Alkylhydroperoxidase AhpD family core domain containing protein</fullName>
    </submittedName>
</protein>
<dbReference type="AlphaFoldDB" id="A0A2H1FIJ3"/>
<sequence length="205" mass="23869">MDNIWDDVYAKDAAFFGDEPSNFAITCYDTMKKNDLRNVLEIGCGQGRDCLFFASKNLKVTAMDHSQIAINGLLEKSKQKNLHVNARVCDMKKPLPFDDGMFDAVYSHMLFSMRFTADELRFLFQEVNRVLKGNGFHFFSVRNHNDKFYGKGIKIDDEVYDINGFQIRFFTTQDIENLVKGFKIFEIKEEYEEPATLYLVTTRKQ</sequence>
<dbReference type="PANTHER" id="PTHR43861">
    <property type="entry name" value="TRANS-ACONITATE 2-METHYLTRANSFERASE-RELATED"/>
    <property type="match status" value="1"/>
</dbReference>
<evidence type="ECO:0000259" key="2">
    <source>
        <dbReference type="Pfam" id="PF13649"/>
    </source>
</evidence>
<reference evidence="4" key="1">
    <citation type="submission" date="2017-03" db="EMBL/GenBank/DDBJ databases">
        <authorList>
            <person name="Herbold C."/>
        </authorList>
    </citation>
    <scope>NUCLEOTIDE SEQUENCE [LARGE SCALE GENOMIC DNA]</scope>
</reference>
<dbReference type="InterPro" id="IPR029063">
    <property type="entry name" value="SAM-dependent_MTases_sf"/>
</dbReference>
<evidence type="ECO:0000313" key="4">
    <source>
        <dbReference type="Proteomes" id="UP000230607"/>
    </source>
</evidence>
<dbReference type="EMBL" id="LT841358">
    <property type="protein sequence ID" value="SMH72585.1"/>
    <property type="molecule type" value="Genomic_DNA"/>
</dbReference>
<gene>
    <name evidence="3" type="ORF">NCS_30425</name>
</gene>
<dbReference type="RefSeq" id="WP_157928327.1">
    <property type="nucleotide sequence ID" value="NZ_LT841358.1"/>
</dbReference>
<dbReference type="Proteomes" id="UP000230607">
    <property type="component" value="Chromosome 1"/>
</dbReference>